<dbReference type="Pfam" id="PF24287">
    <property type="entry name" value="DUF7475"/>
    <property type="match status" value="1"/>
</dbReference>
<keyword evidence="1" id="KW-0812">Transmembrane</keyword>
<evidence type="ECO:0000256" key="1">
    <source>
        <dbReference type="SAM" id="Phobius"/>
    </source>
</evidence>
<gene>
    <name evidence="2" type="ORF">GCM10009020_31480</name>
</gene>
<proteinExistence type="predicted"/>
<feature type="transmembrane region" description="Helical" evidence="1">
    <location>
        <begin position="12"/>
        <end position="32"/>
    </location>
</feature>
<feature type="transmembrane region" description="Helical" evidence="1">
    <location>
        <begin position="86"/>
        <end position="107"/>
    </location>
</feature>
<dbReference type="AlphaFoldDB" id="A0AAV3TDF6"/>
<name>A0AAV3TDF6_9EURY</name>
<evidence type="ECO:0000313" key="2">
    <source>
        <dbReference type="EMBL" id="GAA0680396.1"/>
    </source>
</evidence>
<protein>
    <submittedName>
        <fullName evidence="2">Uncharacterized protein</fullName>
    </submittedName>
</protein>
<organism evidence="2 3">
    <name type="scientific">Natronoarchaeum mannanilyticum</name>
    <dbReference type="NCBI Taxonomy" id="926360"/>
    <lineage>
        <taxon>Archaea</taxon>
        <taxon>Methanobacteriati</taxon>
        <taxon>Methanobacteriota</taxon>
        <taxon>Stenosarchaea group</taxon>
        <taxon>Halobacteria</taxon>
        <taxon>Halobacteriales</taxon>
        <taxon>Natronoarchaeaceae</taxon>
    </lineage>
</organism>
<feature type="transmembrane region" description="Helical" evidence="1">
    <location>
        <begin position="62"/>
        <end position="80"/>
    </location>
</feature>
<dbReference type="InterPro" id="IPR055898">
    <property type="entry name" value="DUF7475"/>
</dbReference>
<reference evidence="2 3" key="1">
    <citation type="journal article" date="2019" name="Int. J. Syst. Evol. Microbiol.">
        <title>The Global Catalogue of Microorganisms (GCM) 10K type strain sequencing project: providing services to taxonomists for standard genome sequencing and annotation.</title>
        <authorList>
            <consortium name="The Broad Institute Genomics Platform"/>
            <consortium name="The Broad Institute Genome Sequencing Center for Infectious Disease"/>
            <person name="Wu L."/>
            <person name="Ma J."/>
        </authorList>
    </citation>
    <scope>NUCLEOTIDE SEQUENCE [LARGE SCALE GENOMIC DNA]</scope>
    <source>
        <strain evidence="2 3">JCM 16328</strain>
    </source>
</reference>
<keyword evidence="3" id="KW-1185">Reference proteome</keyword>
<feature type="transmembrane region" description="Helical" evidence="1">
    <location>
        <begin position="38"/>
        <end position="55"/>
    </location>
</feature>
<evidence type="ECO:0000313" key="3">
    <source>
        <dbReference type="Proteomes" id="UP001500420"/>
    </source>
</evidence>
<keyword evidence="1" id="KW-1133">Transmembrane helix</keyword>
<keyword evidence="1" id="KW-0472">Membrane</keyword>
<comment type="caution">
    <text evidence="2">The sequence shown here is derived from an EMBL/GenBank/DDBJ whole genome shotgun (WGS) entry which is preliminary data.</text>
</comment>
<dbReference type="EMBL" id="BAAADV010000007">
    <property type="protein sequence ID" value="GAA0680396.1"/>
    <property type="molecule type" value="Genomic_DNA"/>
</dbReference>
<dbReference type="Proteomes" id="UP001500420">
    <property type="component" value="Unassembled WGS sequence"/>
</dbReference>
<sequence length="118" mass="12325">MGVLRPVALGPVHWAMIALALLTGGIHLYVAATTGEPAYAVLGIVLLAGLGVFFTRWFAPPLYLVGAVYVSLLLVAWVIAGQQLLALAIVDKLVQVALIVVFAYLLVIESGSASENGP</sequence>
<accession>A0AAV3TDF6</accession>